<protein>
    <submittedName>
        <fullName evidence="1">Uncharacterized protein</fullName>
    </submittedName>
</protein>
<evidence type="ECO:0000313" key="1">
    <source>
        <dbReference type="EMBL" id="MBW4430392.1"/>
    </source>
</evidence>
<evidence type="ECO:0000313" key="2">
    <source>
        <dbReference type="Proteomes" id="UP000813215"/>
    </source>
</evidence>
<dbReference type="Proteomes" id="UP000813215">
    <property type="component" value="Unassembled WGS sequence"/>
</dbReference>
<name>A0A9E3LQY1_9NOST</name>
<sequence length="104" mass="11330">MTTITLQLSPELEQKLRESIARQDTQTIRQLLADAFAPTVEVLLGQKTDTKIHDDEFEILADQLADDFAACVGSDALPLSDYAVSREGIYEGAIAHPTPKAIAC</sequence>
<gene>
    <name evidence="1" type="ORF">KME28_01115</name>
</gene>
<proteinExistence type="predicted"/>
<comment type="caution">
    <text evidence="1">The sequence shown here is derived from an EMBL/GenBank/DDBJ whole genome shotgun (WGS) entry which is preliminary data.</text>
</comment>
<reference evidence="1" key="2">
    <citation type="journal article" date="2022" name="Microbiol. Resour. Announc.">
        <title>Metagenome Sequencing to Explore Phylogenomics of Terrestrial Cyanobacteria.</title>
        <authorList>
            <person name="Ward R.D."/>
            <person name="Stajich J.E."/>
            <person name="Johansen J.R."/>
            <person name="Huntemann M."/>
            <person name="Clum A."/>
            <person name="Foster B."/>
            <person name="Foster B."/>
            <person name="Roux S."/>
            <person name="Palaniappan K."/>
            <person name="Varghese N."/>
            <person name="Mukherjee S."/>
            <person name="Reddy T.B.K."/>
            <person name="Daum C."/>
            <person name="Copeland A."/>
            <person name="Chen I.A."/>
            <person name="Ivanova N.N."/>
            <person name="Kyrpides N.C."/>
            <person name="Shapiro N."/>
            <person name="Eloe-Fadrosh E.A."/>
            <person name="Pietrasiak N."/>
        </authorList>
    </citation>
    <scope>NUCLEOTIDE SEQUENCE</scope>
    <source>
        <strain evidence="1">HA4357-MV3</strain>
    </source>
</reference>
<reference evidence="1" key="1">
    <citation type="submission" date="2021-05" db="EMBL/GenBank/DDBJ databases">
        <authorList>
            <person name="Pietrasiak N."/>
            <person name="Ward R."/>
            <person name="Stajich J.E."/>
            <person name="Kurbessoian T."/>
        </authorList>
    </citation>
    <scope>NUCLEOTIDE SEQUENCE</scope>
    <source>
        <strain evidence="1">HA4357-MV3</strain>
    </source>
</reference>
<dbReference type="AlphaFoldDB" id="A0A9E3LQY1"/>
<accession>A0A9E3LQY1</accession>
<dbReference type="EMBL" id="JAHHHW010000011">
    <property type="protein sequence ID" value="MBW4430392.1"/>
    <property type="molecule type" value="Genomic_DNA"/>
</dbReference>
<organism evidence="1 2">
    <name type="scientific">Pelatocladus maniniholoensis HA4357-MV3</name>
    <dbReference type="NCBI Taxonomy" id="1117104"/>
    <lineage>
        <taxon>Bacteria</taxon>
        <taxon>Bacillati</taxon>
        <taxon>Cyanobacteriota</taxon>
        <taxon>Cyanophyceae</taxon>
        <taxon>Nostocales</taxon>
        <taxon>Nostocaceae</taxon>
        <taxon>Pelatocladus</taxon>
    </lineage>
</organism>